<gene>
    <name evidence="2" type="ORF">OSJNBa0057D11.11</name>
    <name evidence="1" type="ORF">OSJNBb0079G12.38</name>
</gene>
<evidence type="ECO:0000313" key="2">
    <source>
        <dbReference type="EMBL" id="BAD36406.1"/>
    </source>
</evidence>
<reference evidence="2" key="2">
    <citation type="submission" date="2002-10" db="EMBL/GenBank/DDBJ databases">
        <title>Oryza sativa nipponbare(GA3) genomic DNA, chromosome 9, BAC clone:OSJNBa0057D11.</title>
        <authorList>
            <person name="Sasaki T."/>
            <person name="Matsumoto T."/>
            <person name="Katayose Y."/>
        </authorList>
    </citation>
    <scope>NUCLEOTIDE SEQUENCE</scope>
</reference>
<dbReference type="EMBL" id="AP005802">
    <property type="protein sequence ID" value="BAD36406.1"/>
    <property type="molecule type" value="Genomic_DNA"/>
</dbReference>
<sequence>MVVSGMGISYNPRDQINWHANTSEGELWTYTGVKQISQATCFLSTAVSHQPPILSLAFLSKLLDVAACLTGDLLDHTVKTLDILKVVSLMLASLRGSHRAVLTAMSCLLAPSLHHAHFGRARQAISWQFPDAAKLAAAPGCPSASLGTGCGLGLALYTMSSVLVR</sequence>
<proteinExistence type="predicted"/>
<dbReference type="EMBL" id="AP005782">
    <property type="protein sequence ID" value="BAD34007.1"/>
    <property type="molecule type" value="Genomic_DNA"/>
</dbReference>
<reference evidence="3" key="4">
    <citation type="journal article" date="2008" name="Nucleic Acids Res.">
        <title>The rice annotation project database (RAP-DB): 2008 update.</title>
        <authorList>
            <consortium name="The rice annotation project (RAP)"/>
        </authorList>
    </citation>
    <scope>GENOME REANNOTATION</scope>
    <source>
        <strain evidence="3">cv. Nipponbare</strain>
    </source>
</reference>
<name>Q69LX0_ORYSJ</name>
<dbReference type="Proteomes" id="UP000000763">
    <property type="component" value="Chromosome 9"/>
</dbReference>
<accession>Q69LX0</accession>
<organism evidence="2 3">
    <name type="scientific">Oryza sativa subsp. japonica</name>
    <name type="common">Rice</name>
    <dbReference type="NCBI Taxonomy" id="39947"/>
    <lineage>
        <taxon>Eukaryota</taxon>
        <taxon>Viridiplantae</taxon>
        <taxon>Streptophyta</taxon>
        <taxon>Embryophyta</taxon>
        <taxon>Tracheophyta</taxon>
        <taxon>Spermatophyta</taxon>
        <taxon>Magnoliopsida</taxon>
        <taxon>Liliopsida</taxon>
        <taxon>Poales</taxon>
        <taxon>Poaceae</taxon>
        <taxon>BOP clade</taxon>
        <taxon>Oryzoideae</taxon>
        <taxon>Oryzeae</taxon>
        <taxon>Oryzinae</taxon>
        <taxon>Oryza</taxon>
        <taxon>Oryza sativa</taxon>
    </lineage>
</organism>
<dbReference type="AlphaFoldDB" id="Q69LX0"/>
<reference evidence="3" key="3">
    <citation type="journal article" date="2005" name="Nature">
        <title>The map-based sequence of the rice genome.</title>
        <authorList>
            <consortium name="International rice genome sequencing project (IRGSP)"/>
            <person name="Matsumoto T."/>
            <person name="Wu J."/>
            <person name="Kanamori H."/>
            <person name="Katayose Y."/>
            <person name="Fujisawa M."/>
            <person name="Namiki N."/>
            <person name="Mizuno H."/>
            <person name="Yamamoto K."/>
            <person name="Antonio B.A."/>
            <person name="Baba T."/>
            <person name="Sakata K."/>
            <person name="Nagamura Y."/>
            <person name="Aoki H."/>
            <person name="Arikawa K."/>
            <person name="Arita K."/>
            <person name="Bito T."/>
            <person name="Chiden Y."/>
            <person name="Fujitsuka N."/>
            <person name="Fukunaka R."/>
            <person name="Hamada M."/>
            <person name="Harada C."/>
            <person name="Hayashi A."/>
            <person name="Hijishita S."/>
            <person name="Honda M."/>
            <person name="Hosokawa S."/>
            <person name="Ichikawa Y."/>
            <person name="Idonuma A."/>
            <person name="Iijima M."/>
            <person name="Ikeda M."/>
            <person name="Ikeno M."/>
            <person name="Ito K."/>
            <person name="Ito S."/>
            <person name="Ito T."/>
            <person name="Ito Y."/>
            <person name="Ito Y."/>
            <person name="Iwabuchi A."/>
            <person name="Kamiya K."/>
            <person name="Karasawa W."/>
            <person name="Kurita K."/>
            <person name="Katagiri S."/>
            <person name="Kikuta A."/>
            <person name="Kobayashi H."/>
            <person name="Kobayashi N."/>
            <person name="Machita K."/>
            <person name="Maehara T."/>
            <person name="Masukawa M."/>
            <person name="Mizubayashi T."/>
            <person name="Mukai Y."/>
            <person name="Nagasaki H."/>
            <person name="Nagata Y."/>
            <person name="Naito S."/>
            <person name="Nakashima M."/>
            <person name="Nakama Y."/>
            <person name="Nakamichi Y."/>
            <person name="Nakamura M."/>
            <person name="Meguro A."/>
            <person name="Negishi M."/>
            <person name="Ohta I."/>
            <person name="Ohta T."/>
            <person name="Okamoto M."/>
            <person name="Ono N."/>
            <person name="Saji S."/>
            <person name="Sakaguchi M."/>
            <person name="Sakai K."/>
            <person name="Shibata M."/>
            <person name="Shimokawa T."/>
            <person name="Song J."/>
            <person name="Takazaki Y."/>
            <person name="Terasawa K."/>
            <person name="Tsugane M."/>
            <person name="Tsuji K."/>
            <person name="Ueda S."/>
            <person name="Waki K."/>
            <person name="Yamagata H."/>
            <person name="Yamamoto M."/>
            <person name="Yamamoto S."/>
            <person name="Yamane H."/>
            <person name="Yoshiki S."/>
            <person name="Yoshihara R."/>
            <person name="Yukawa K."/>
            <person name="Zhong H."/>
            <person name="Yano M."/>
            <person name="Yuan Q."/>
            <person name="Ouyang S."/>
            <person name="Liu J."/>
            <person name="Jones K.M."/>
            <person name="Gansberger K."/>
            <person name="Moffat K."/>
            <person name="Hill J."/>
            <person name="Bera J."/>
            <person name="Fadrosh D."/>
            <person name="Jin S."/>
            <person name="Johri S."/>
            <person name="Kim M."/>
            <person name="Overton L."/>
            <person name="Reardon M."/>
            <person name="Tsitrin T."/>
            <person name="Vuong H."/>
            <person name="Weaver B."/>
            <person name="Ciecko A."/>
            <person name="Tallon L."/>
            <person name="Jackson J."/>
            <person name="Pai G."/>
            <person name="Aken S.V."/>
            <person name="Utterback T."/>
            <person name="Reidmuller S."/>
            <person name="Feldblyum T."/>
            <person name="Hsiao J."/>
            <person name="Zismann V."/>
            <person name="Iobst S."/>
            <person name="de Vazeille A.R."/>
            <person name="Buell C.R."/>
            <person name="Ying K."/>
            <person name="Li Y."/>
            <person name="Lu T."/>
            <person name="Huang Y."/>
            <person name="Zhao Q."/>
            <person name="Feng Q."/>
            <person name="Zhang L."/>
            <person name="Zhu J."/>
            <person name="Weng Q."/>
            <person name="Mu J."/>
            <person name="Lu Y."/>
            <person name="Fan D."/>
            <person name="Liu Y."/>
            <person name="Guan J."/>
            <person name="Zhang Y."/>
            <person name="Yu S."/>
            <person name="Liu X."/>
            <person name="Zhang Y."/>
            <person name="Hong G."/>
            <person name="Han B."/>
            <person name="Choisne N."/>
            <person name="Demange N."/>
            <person name="Orjeda G."/>
            <person name="Samain S."/>
            <person name="Cattolico L."/>
            <person name="Pelletier E."/>
            <person name="Couloux A."/>
            <person name="Segurens B."/>
            <person name="Wincker P."/>
            <person name="D'Hont A."/>
            <person name="Scarpelli C."/>
            <person name="Weissenbach J."/>
            <person name="Salanoubat M."/>
            <person name="Quetier F."/>
            <person name="Yu Y."/>
            <person name="Kim H.R."/>
            <person name="Rambo T."/>
            <person name="Currie J."/>
            <person name="Collura K."/>
            <person name="Luo M."/>
            <person name="Yang T."/>
            <person name="Ammiraju J.S.S."/>
            <person name="Engler F."/>
            <person name="Soderlund C."/>
            <person name="Wing R.A."/>
            <person name="Palmer L.E."/>
            <person name="de la Bastide M."/>
            <person name="Spiegel L."/>
            <person name="Nascimento L."/>
            <person name="Zutavern T."/>
            <person name="O'Shaughnessy A."/>
            <person name="Dike S."/>
            <person name="Dedhia N."/>
            <person name="Preston R."/>
            <person name="Balija V."/>
            <person name="McCombie W.R."/>
            <person name="Chow T."/>
            <person name="Chen H."/>
            <person name="Chung M."/>
            <person name="Chen C."/>
            <person name="Shaw J."/>
            <person name="Wu H."/>
            <person name="Hsiao K."/>
            <person name="Chao Y."/>
            <person name="Chu M."/>
            <person name="Cheng C."/>
            <person name="Hour A."/>
            <person name="Lee P."/>
            <person name="Lin S."/>
            <person name="Lin Y."/>
            <person name="Liou J."/>
            <person name="Liu S."/>
            <person name="Hsing Y."/>
            <person name="Raghuvanshi S."/>
            <person name="Mohanty A."/>
            <person name="Bharti A.K."/>
            <person name="Gaur A."/>
            <person name="Gupta V."/>
            <person name="Kumar D."/>
            <person name="Ravi V."/>
            <person name="Vij S."/>
            <person name="Kapur A."/>
            <person name="Khurana P."/>
            <person name="Khurana P."/>
            <person name="Khurana J.P."/>
            <person name="Tyagi A.K."/>
            <person name="Gaikwad K."/>
            <person name="Singh A."/>
            <person name="Dalal V."/>
            <person name="Srivastava S."/>
            <person name="Dixit A."/>
            <person name="Pal A.K."/>
            <person name="Ghazi I.A."/>
            <person name="Yadav M."/>
            <person name="Pandit A."/>
            <person name="Bhargava A."/>
            <person name="Sureshbabu K."/>
            <person name="Batra K."/>
            <person name="Sharma T.R."/>
            <person name="Mohapatra T."/>
            <person name="Singh N.K."/>
            <person name="Messing J."/>
            <person name="Nelson A.B."/>
            <person name="Fuks G."/>
            <person name="Kavchok S."/>
            <person name="Keizer G."/>
            <person name="Linton E."/>
            <person name="Llaca V."/>
            <person name="Song R."/>
            <person name="Tanyolac B."/>
            <person name="Young S."/>
            <person name="Ho-Il K."/>
            <person name="Hahn J.H."/>
            <person name="Sangsakoo G."/>
            <person name="Vanavichit A."/>
            <person name="de Mattos Luiz.A.T."/>
            <person name="Zimmer P.D."/>
            <person name="Malone G."/>
            <person name="Dellagostin O."/>
            <person name="de Oliveira A.C."/>
            <person name="Bevan M."/>
            <person name="Bancroft I."/>
            <person name="Minx P."/>
            <person name="Cordum H."/>
            <person name="Wilson R."/>
            <person name="Cheng Z."/>
            <person name="Jin W."/>
            <person name="Jiang J."/>
            <person name="Leong S.A."/>
            <person name="Iwama H."/>
            <person name="Gojobori T."/>
            <person name="Itoh T."/>
            <person name="Niimura Y."/>
            <person name="Fujii Y."/>
            <person name="Habara T."/>
            <person name="Sakai H."/>
            <person name="Sato Y."/>
            <person name="Wilson G."/>
            <person name="Kumar K."/>
            <person name="McCouch S."/>
            <person name="Juretic N."/>
            <person name="Hoen D."/>
            <person name="Wright S."/>
            <person name="Bruskiewich R."/>
            <person name="Bureau T."/>
            <person name="Miyao A."/>
            <person name="Hirochika H."/>
            <person name="Nishikawa T."/>
            <person name="Kadowaki K."/>
            <person name="Sugiura M."/>
            <person name="Burr B."/>
            <person name="Sasaki T."/>
        </authorList>
    </citation>
    <scope>NUCLEOTIDE SEQUENCE [LARGE SCALE GENOMIC DNA]</scope>
    <source>
        <strain evidence="3">cv. Nipponbare</strain>
    </source>
</reference>
<evidence type="ECO:0000313" key="3">
    <source>
        <dbReference type="Proteomes" id="UP000000763"/>
    </source>
</evidence>
<reference evidence="1" key="1">
    <citation type="submission" date="2002-09" db="EMBL/GenBank/DDBJ databases">
        <title>Oryza sativa nipponbare(GA3) genomic DNA, chromosome 9, BAC clone:OSJNBb0079G12.</title>
        <authorList>
            <person name="Sasaki T."/>
            <person name="Matsumoto T."/>
            <person name="Katayose Y."/>
        </authorList>
    </citation>
    <scope>NUCLEOTIDE SEQUENCE</scope>
</reference>
<evidence type="ECO:0000313" key="1">
    <source>
        <dbReference type="EMBL" id="BAD34007.1"/>
    </source>
</evidence>
<protein>
    <submittedName>
        <fullName evidence="2">Uncharacterized protein</fullName>
    </submittedName>
</protein>